<evidence type="ECO:0000256" key="7">
    <source>
        <dbReference type="ARBA" id="ARBA00022692"/>
    </source>
</evidence>
<dbReference type="PANTHER" id="PTHR30175">
    <property type="entry name" value="PHOSPHOTRANSFERASE SYSTEM TRANSPORT PROTEIN"/>
    <property type="match status" value="1"/>
</dbReference>
<keyword evidence="6" id="KW-0598">Phosphotransferase system</keyword>
<dbReference type="SUPFAM" id="SSF51261">
    <property type="entry name" value="Duplicated hybrid motif"/>
    <property type="match status" value="1"/>
</dbReference>
<feature type="domain" description="PTS EIIC type-1" evidence="18">
    <location>
        <begin position="119"/>
        <end position="473"/>
    </location>
</feature>
<dbReference type="PROSITE" id="PS00371">
    <property type="entry name" value="PTS_EIIA_TYPE_1_HIS"/>
    <property type="match status" value="1"/>
</dbReference>
<dbReference type="Pfam" id="PF00367">
    <property type="entry name" value="PTS_EIIB"/>
    <property type="match status" value="1"/>
</dbReference>
<dbReference type="GO" id="GO:0015771">
    <property type="term" value="P:trehalose transport"/>
    <property type="evidence" value="ECO:0007669"/>
    <property type="project" value="TreeGrafter"/>
</dbReference>
<evidence type="ECO:0000256" key="11">
    <source>
        <dbReference type="ARBA" id="ARBA00044053"/>
    </source>
</evidence>
<feature type="domain" description="PTS EIIB type-1" evidence="17">
    <location>
        <begin position="4"/>
        <end position="87"/>
    </location>
</feature>
<protein>
    <recommendedName>
        <fullName evidence="11">protein-N(pi)-phosphohistidine--sucrose phosphotransferase</fullName>
        <ecNumber evidence="11">2.7.1.211</ecNumber>
    </recommendedName>
</protein>
<evidence type="ECO:0000256" key="13">
    <source>
        <dbReference type="ARBA" id="ARBA00048931"/>
    </source>
</evidence>
<comment type="function">
    <text evidence="12">The phosphoenolpyruvate-dependent sugar phosphotransferase system (sugar PTS), a major carbohydrate active transport system, catalyzes the phosphorylation of incoming sugar substrates concomitantly with their translocation across the cell membrane. This system is involved in sucrose transport.</text>
</comment>
<evidence type="ECO:0000259" key="18">
    <source>
        <dbReference type="PROSITE" id="PS51103"/>
    </source>
</evidence>
<keyword evidence="20" id="KW-1185">Reference proteome</keyword>
<dbReference type="InterPro" id="IPR036878">
    <property type="entry name" value="Glu_permease_IIB"/>
</dbReference>
<keyword evidence="10 15" id="KW-0472">Membrane</keyword>
<evidence type="ECO:0000256" key="5">
    <source>
        <dbReference type="ARBA" id="ARBA00022679"/>
    </source>
</evidence>
<evidence type="ECO:0000256" key="3">
    <source>
        <dbReference type="ARBA" id="ARBA00022475"/>
    </source>
</evidence>
<dbReference type="InterPro" id="IPR050558">
    <property type="entry name" value="PTS_Sugar-Specific_Components"/>
</dbReference>
<evidence type="ECO:0000256" key="8">
    <source>
        <dbReference type="ARBA" id="ARBA00022777"/>
    </source>
</evidence>
<comment type="subcellular location">
    <subcellularLocation>
        <location evidence="1">Cell membrane</location>
        <topology evidence="1">Multi-pass membrane protein</topology>
    </subcellularLocation>
</comment>
<dbReference type="AlphaFoldDB" id="A0AAN0KEQ4"/>
<evidence type="ECO:0000256" key="4">
    <source>
        <dbReference type="ARBA" id="ARBA00022597"/>
    </source>
</evidence>
<dbReference type="InterPro" id="IPR011055">
    <property type="entry name" value="Dup_hybrid_motif"/>
</dbReference>
<evidence type="ECO:0000256" key="12">
    <source>
        <dbReference type="ARBA" id="ARBA00045139"/>
    </source>
</evidence>
<keyword evidence="3" id="KW-1003">Cell membrane</keyword>
<dbReference type="Gene3D" id="2.70.70.10">
    <property type="entry name" value="Glucose Permease (Domain IIA)"/>
    <property type="match status" value="1"/>
</dbReference>
<feature type="transmembrane region" description="Helical" evidence="15">
    <location>
        <begin position="333"/>
        <end position="359"/>
    </location>
</feature>
<dbReference type="InterPro" id="IPR010973">
    <property type="entry name" value="PTS_IIBC_sucr"/>
</dbReference>
<dbReference type="GO" id="GO:0016301">
    <property type="term" value="F:kinase activity"/>
    <property type="evidence" value="ECO:0007669"/>
    <property type="project" value="UniProtKB-KW"/>
</dbReference>
<dbReference type="GO" id="GO:0009401">
    <property type="term" value="P:phosphoenolpyruvate-dependent sugar phosphotransferase system"/>
    <property type="evidence" value="ECO:0007669"/>
    <property type="project" value="UniProtKB-KW"/>
</dbReference>
<comment type="catalytic activity">
    <reaction evidence="13">
        <text>N(pros)-phospho-L-histidyl-[protein](out) + sucrose = sucrose 6(G)-phosphate(in) + L-histidyl-[protein]</text>
        <dbReference type="Rhea" id="RHEA:49236"/>
        <dbReference type="Rhea" id="RHEA-COMP:9745"/>
        <dbReference type="Rhea" id="RHEA-COMP:9746"/>
        <dbReference type="ChEBI" id="CHEBI:17992"/>
        <dbReference type="ChEBI" id="CHEBI:29979"/>
        <dbReference type="ChEBI" id="CHEBI:64837"/>
        <dbReference type="ChEBI" id="CHEBI:91002"/>
        <dbReference type="EC" id="2.7.1.211"/>
    </reaction>
</comment>
<feature type="transmembrane region" description="Helical" evidence="15">
    <location>
        <begin position="371"/>
        <end position="392"/>
    </location>
</feature>
<evidence type="ECO:0000256" key="10">
    <source>
        <dbReference type="ARBA" id="ARBA00023136"/>
    </source>
</evidence>
<evidence type="ECO:0000256" key="15">
    <source>
        <dbReference type="SAM" id="Phobius"/>
    </source>
</evidence>
<feature type="transmembrane region" description="Helical" evidence="15">
    <location>
        <begin position="107"/>
        <end position="129"/>
    </location>
</feature>
<feature type="transmembrane region" description="Helical" evidence="15">
    <location>
        <begin position="149"/>
        <end position="174"/>
    </location>
</feature>
<dbReference type="CDD" id="cd00212">
    <property type="entry name" value="PTS_IIB_glc"/>
    <property type="match status" value="1"/>
</dbReference>
<dbReference type="Pfam" id="PF02378">
    <property type="entry name" value="PTS_EIIC"/>
    <property type="match status" value="1"/>
</dbReference>
<keyword evidence="9 15" id="KW-1133">Transmembrane helix</keyword>
<dbReference type="PROSITE" id="PS51098">
    <property type="entry name" value="PTS_EIIB_TYPE_1"/>
    <property type="match status" value="1"/>
</dbReference>
<dbReference type="FunFam" id="2.70.70.10:FF:000001">
    <property type="entry name" value="PTS system glucose-specific IIA component"/>
    <property type="match status" value="1"/>
</dbReference>
<dbReference type="NCBIfam" id="TIGR00826">
    <property type="entry name" value="EIIB_glc"/>
    <property type="match status" value="1"/>
</dbReference>
<evidence type="ECO:0000256" key="14">
    <source>
        <dbReference type="PROSITE-ProRule" id="PRU00421"/>
    </source>
</evidence>
<dbReference type="GO" id="GO:0008982">
    <property type="term" value="F:protein-N(PI)-phosphohistidine-sugar phosphotransferase activity"/>
    <property type="evidence" value="ECO:0007669"/>
    <property type="project" value="InterPro"/>
</dbReference>
<dbReference type="InterPro" id="IPR013013">
    <property type="entry name" value="PTS_EIIC_1"/>
</dbReference>
<organism evidence="19 20">
    <name type="scientific">Brooklawnia propionicigenes</name>
    <dbReference type="NCBI Taxonomy" id="3041175"/>
    <lineage>
        <taxon>Bacteria</taxon>
        <taxon>Bacillati</taxon>
        <taxon>Actinomycetota</taxon>
        <taxon>Actinomycetes</taxon>
        <taxon>Propionibacteriales</taxon>
        <taxon>Propionibacteriaceae</taxon>
        <taxon>Brooklawnia</taxon>
    </lineage>
</organism>
<accession>A0AAN0KEQ4</accession>
<dbReference type="EMBL" id="AP028056">
    <property type="protein sequence ID" value="BEH01298.1"/>
    <property type="molecule type" value="Genomic_DNA"/>
</dbReference>
<dbReference type="GO" id="GO:0090589">
    <property type="term" value="F:protein-phosphocysteine-trehalose phosphotransferase system transporter activity"/>
    <property type="evidence" value="ECO:0007669"/>
    <property type="project" value="TreeGrafter"/>
</dbReference>
<keyword evidence="8" id="KW-0418">Kinase</keyword>
<dbReference type="Gene3D" id="3.30.1360.60">
    <property type="entry name" value="Glucose permease domain IIB"/>
    <property type="match status" value="1"/>
</dbReference>
<dbReference type="PROSITE" id="PS51093">
    <property type="entry name" value="PTS_EIIA_TYPE_1"/>
    <property type="match status" value="1"/>
</dbReference>
<proteinExistence type="predicted"/>
<evidence type="ECO:0000313" key="19">
    <source>
        <dbReference type="EMBL" id="BEH01298.1"/>
    </source>
</evidence>
<dbReference type="KEGG" id="broo:brsh051_05790"/>
<feature type="transmembrane region" description="Helical" evidence="15">
    <location>
        <begin position="186"/>
        <end position="209"/>
    </location>
</feature>
<evidence type="ECO:0000259" key="16">
    <source>
        <dbReference type="PROSITE" id="PS51093"/>
    </source>
</evidence>
<dbReference type="NCBIfam" id="TIGR00830">
    <property type="entry name" value="PTBA"/>
    <property type="match status" value="1"/>
</dbReference>
<gene>
    <name evidence="19" type="ORF">brsh051_05790</name>
</gene>
<dbReference type="GO" id="GO:0005886">
    <property type="term" value="C:plasma membrane"/>
    <property type="evidence" value="ECO:0007669"/>
    <property type="project" value="UniProtKB-SubCell"/>
</dbReference>
<keyword evidence="7 15" id="KW-0812">Transmembrane</keyword>
<sequence>MDHARVAQTVLQAVGGPDNITAAAHCATRLRLVLRDDQLIDTATLDEDPDIKGTFSAGGMFQIIIGPGDVDTVYENLTKSGVREVSKDEAKQEGGQKSNVVIRFIKVLADVFVPILPALIAGGLMMALNNVLTAPGLVGPQSVVEMVPAITDVAAMINLFASAPFAFLPVLIGFSATKRFGGNPYLGAAMGAAMVMPSLVNGWNVAAAVNDGTMTYWNLFGLQVAQAGYQGQVVPTLAISFLLATTEKWLHRRLKGTVDFLLTPLITMIVTGFLAFVIVGPLTRSLGDGITFGLQWLYDSTGFLGGLLFGLVYSPIVVTCLHQSFPAVELSLIAQGGSFIFAIASMANVAQGAATLAVFLCAHEGKLKGLAGASAASALMGITEPAIFGVNLRLRWPFFIGIGSAAVGGALVSIFNVKAIALGAAGLLGFVSIRASDIPMFLVALGVTFALSFGITFTYARSRGKASLAGTHVDETVEEEEAEQAASEAALETAAISQVPIGGPVDLKITAPIKGRLVGLTDVKDPTFARGLLGPGAAVVPEGGPVVSPVDGVVIVAFPTGHAVGLRADSGVELLIHIGMDTVQLKGEHFASKVKVGTRVHRGQVLVEPEWDAIAAAGYDLTTPVVVTNAQKFGGVTAAASRPVEAGDEMLEVTQKDLALV</sequence>
<feature type="transmembrane region" description="Helical" evidence="15">
    <location>
        <begin position="438"/>
        <end position="460"/>
    </location>
</feature>
<dbReference type="InterPro" id="IPR001127">
    <property type="entry name" value="PTS_EIIA_1_perm"/>
</dbReference>
<evidence type="ECO:0000256" key="6">
    <source>
        <dbReference type="ARBA" id="ARBA00022683"/>
    </source>
</evidence>
<reference evidence="19" key="1">
    <citation type="journal article" date="2024" name="Int. J. Syst. Evol. Microbiol.">
        <title>Brooklawnia propionicigenes sp. nov., a facultatively anaerobic, propionate-producing bacterium isolated from a methanogenic reactor treating waste from cattle farms.</title>
        <authorList>
            <person name="Akita Y."/>
            <person name="Ueki A."/>
            <person name="Tonouchi A."/>
            <person name="Sugawara Y."/>
            <person name="Honma S."/>
            <person name="Kaku N."/>
            <person name="Ueki K."/>
        </authorList>
    </citation>
    <scope>NUCLEOTIDE SEQUENCE</scope>
    <source>
        <strain evidence="19">SH051</strain>
    </source>
</reference>
<feature type="transmembrane region" description="Helical" evidence="15">
    <location>
        <begin position="258"/>
        <end position="282"/>
    </location>
</feature>
<dbReference type="Proteomes" id="UP001431656">
    <property type="component" value="Chromosome"/>
</dbReference>
<dbReference type="NCBIfam" id="TIGR01996">
    <property type="entry name" value="PTS-II-BC-sucr"/>
    <property type="match status" value="1"/>
</dbReference>
<dbReference type="InterPro" id="IPR001996">
    <property type="entry name" value="PTS_IIB_1"/>
</dbReference>
<dbReference type="InterPro" id="IPR018113">
    <property type="entry name" value="PTrfase_EIIB_Cys"/>
</dbReference>
<feature type="transmembrane region" description="Helical" evidence="15">
    <location>
        <begin position="302"/>
        <end position="321"/>
    </location>
</feature>
<evidence type="ECO:0000259" key="17">
    <source>
        <dbReference type="PROSITE" id="PS51098"/>
    </source>
</evidence>
<evidence type="ECO:0000256" key="1">
    <source>
        <dbReference type="ARBA" id="ARBA00004651"/>
    </source>
</evidence>
<feature type="domain" description="PTS EIIA type-1" evidence="16">
    <location>
        <begin position="525"/>
        <end position="629"/>
    </location>
</feature>
<dbReference type="InterPro" id="IPR003352">
    <property type="entry name" value="PTS_EIIC"/>
</dbReference>
<dbReference type="Pfam" id="PF00358">
    <property type="entry name" value="PTS_EIIA_1"/>
    <property type="match status" value="1"/>
</dbReference>
<evidence type="ECO:0000313" key="20">
    <source>
        <dbReference type="Proteomes" id="UP001431656"/>
    </source>
</evidence>
<dbReference type="PROSITE" id="PS51103">
    <property type="entry name" value="PTS_EIIC_TYPE_1"/>
    <property type="match status" value="1"/>
</dbReference>
<dbReference type="PROSITE" id="PS01035">
    <property type="entry name" value="PTS_EIIB_TYPE_1_CYS"/>
    <property type="match status" value="1"/>
</dbReference>
<feature type="active site" description="Phosphocysteine intermediate; for EIIB activity" evidence="14">
    <location>
        <position position="26"/>
    </location>
</feature>
<dbReference type="RefSeq" id="WP_286267396.1">
    <property type="nucleotide sequence ID" value="NZ_AP028056.1"/>
</dbReference>
<dbReference type="SUPFAM" id="SSF55604">
    <property type="entry name" value="Glucose permease domain IIB"/>
    <property type="match status" value="1"/>
</dbReference>
<evidence type="ECO:0000256" key="2">
    <source>
        <dbReference type="ARBA" id="ARBA00022448"/>
    </source>
</evidence>
<keyword evidence="4" id="KW-0762">Sugar transport</keyword>
<feature type="transmembrane region" description="Helical" evidence="15">
    <location>
        <begin position="399"/>
        <end position="432"/>
    </location>
</feature>
<evidence type="ECO:0000256" key="9">
    <source>
        <dbReference type="ARBA" id="ARBA00022989"/>
    </source>
</evidence>
<keyword evidence="2" id="KW-0813">Transport</keyword>
<dbReference type="EC" id="2.7.1.211" evidence="11"/>
<name>A0AAN0KEQ4_9ACTN</name>
<dbReference type="PANTHER" id="PTHR30175:SF4">
    <property type="entry name" value="PTS SYSTEM TREHALOSE-SPECIFIC EIIBC COMPONENT"/>
    <property type="match status" value="1"/>
</dbReference>
<keyword evidence="5" id="KW-0808">Transferase</keyword>